<dbReference type="InParanoid" id="A0A165CST8"/>
<proteinExistence type="predicted"/>
<protein>
    <submittedName>
        <fullName evidence="2">Uncharacterized protein</fullName>
    </submittedName>
</protein>
<name>A0A165CST8_9BASI</name>
<evidence type="ECO:0000256" key="1">
    <source>
        <dbReference type="SAM" id="MobiDB-lite"/>
    </source>
</evidence>
<gene>
    <name evidence="2" type="ORF">CALCODRAFT_488023</name>
</gene>
<keyword evidence="3" id="KW-1185">Reference proteome</keyword>
<dbReference type="Proteomes" id="UP000076842">
    <property type="component" value="Unassembled WGS sequence"/>
</dbReference>
<feature type="compositionally biased region" description="Basic residues" evidence="1">
    <location>
        <begin position="1"/>
        <end position="14"/>
    </location>
</feature>
<dbReference type="OrthoDB" id="3397047at2759"/>
<sequence>MPPRGIRGRGRGRGHPPGVPVDARPADYPALALPKRSVAIGPTQVNPDHTKMTDSNHVFKGYREPRYTDPDDRPPAVAGRRWVWLPQQKYWQLYMNRREGRMDNPALVDIVHGAENPADIPANVQDWTMEDCRYRFINGDLVVREKSWADACKLPGYSRFILETLFKEYKKERRGNLAENPNMEEHYEGDDEEFEVLDITGHFWRPGPTPASRELCYTVVWEDENAAAEAAYAEENERDAWIKAYQAGSPESASGLWRYWTVTHDVLSTNAKALIYTYWRNNKNVVSDLWPVEVREIMAMDRHDLFENGKVGNSVSSGKAAMDLLGAPQARFKPLTHCSVCRGSFQAAALVDCEGCGRIFCINTEGGRGCASVTREQAQRPGGVLCVKCYKDVLDRRPDYNYNGTMQAWSQDPVRAEPIIVVMVHWQEKDKFSMSDLSSKIVKGYLGETYMSSKVSHRAHWVDVVLESNRTTWSSNAAPASRESHGLGDIQRYIAELVSKVTKYYKKNFHILMVVDVHSNDGDGKLLYNKGDKYHKYGTPIQICTAVLGAVKPLDVCVESTLVLLTCSGMVLQALPSVKECTGGFKTVVAFTANTFNSQRVAEMWLAKFMRSFYRNGQPEEQAILKGYDKELSNPLFGLDIFVFGAGGVGFRYTWGAPSRNLTGNEHDLDCPKCGLVMEFNKKTAEGAYHFRCRHDCKGRAVLRFTNGQNSVWELHPNPADQGFRVLKITLEIPANGPFSISPPLLPVDPKWLTAPQK</sequence>
<evidence type="ECO:0000313" key="2">
    <source>
        <dbReference type="EMBL" id="KZT51334.1"/>
    </source>
</evidence>
<feature type="region of interest" description="Disordered" evidence="1">
    <location>
        <begin position="1"/>
        <end position="26"/>
    </location>
</feature>
<organism evidence="2 3">
    <name type="scientific">Calocera cornea HHB12733</name>
    <dbReference type="NCBI Taxonomy" id="1353952"/>
    <lineage>
        <taxon>Eukaryota</taxon>
        <taxon>Fungi</taxon>
        <taxon>Dikarya</taxon>
        <taxon>Basidiomycota</taxon>
        <taxon>Agaricomycotina</taxon>
        <taxon>Dacrymycetes</taxon>
        <taxon>Dacrymycetales</taxon>
        <taxon>Dacrymycetaceae</taxon>
        <taxon>Calocera</taxon>
    </lineage>
</organism>
<dbReference type="AlphaFoldDB" id="A0A165CST8"/>
<reference evidence="2 3" key="1">
    <citation type="journal article" date="2016" name="Mol. Biol. Evol.">
        <title>Comparative Genomics of Early-Diverging Mushroom-Forming Fungi Provides Insights into the Origins of Lignocellulose Decay Capabilities.</title>
        <authorList>
            <person name="Nagy L.G."/>
            <person name="Riley R."/>
            <person name="Tritt A."/>
            <person name="Adam C."/>
            <person name="Daum C."/>
            <person name="Floudas D."/>
            <person name="Sun H."/>
            <person name="Yadav J.S."/>
            <person name="Pangilinan J."/>
            <person name="Larsson K.H."/>
            <person name="Matsuura K."/>
            <person name="Barry K."/>
            <person name="Labutti K."/>
            <person name="Kuo R."/>
            <person name="Ohm R.A."/>
            <person name="Bhattacharya S.S."/>
            <person name="Shirouzu T."/>
            <person name="Yoshinaga Y."/>
            <person name="Martin F.M."/>
            <person name="Grigoriev I.V."/>
            <person name="Hibbett D.S."/>
        </authorList>
    </citation>
    <scope>NUCLEOTIDE SEQUENCE [LARGE SCALE GENOMIC DNA]</scope>
    <source>
        <strain evidence="2 3">HHB12733</strain>
    </source>
</reference>
<dbReference type="EMBL" id="KV424113">
    <property type="protein sequence ID" value="KZT51334.1"/>
    <property type="molecule type" value="Genomic_DNA"/>
</dbReference>
<accession>A0A165CST8</accession>
<evidence type="ECO:0000313" key="3">
    <source>
        <dbReference type="Proteomes" id="UP000076842"/>
    </source>
</evidence>